<dbReference type="InterPro" id="IPR011251">
    <property type="entry name" value="Luciferase-like_dom"/>
</dbReference>
<dbReference type="InterPro" id="IPR036661">
    <property type="entry name" value="Luciferase-like_sf"/>
</dbReference>
<accession>A0A1G6XIT4</accession>
<evidence type="ECO:0000256" key="4">
    <source>
        <dbReference type="ARBA" id="ARBA00023033"/>
    </source>
</evidence>
<keyword evidence="4 6" id="KW-0503">Monooxygenase</keyword>
<evidence type="ECO:0000313" key="6">
    <source>
        <dbReference type="EMBL" id="SDD77981.1"/>
    </source>
</evidence>
<gene>
    <name evidence="6" type="ORF">SAMN05421538_102414</name>
</gene>
<dbReference type="PANTHER" id="PTHR42847:SF4">
    <property type="entry name" value="ALKANESULFONATE MONOOXYGENASE-RELATED"/>
    <property type="match status" value="1"/>
</dbReference>
<dbReference type="EMBL" id="FNAH01000002">
    <property type="protein sequence ID" value="SDD77981.1"/>
    <property type="molecule type" value="Genomic_DNA"/>
</dbReference>
<keyword evidence="1" id="KW-0285">Flavoprotein</keyword>
<evidence type="ECO:0000259" key="5">
    <source>
        <dbReference type="Pfam" id="PF00296"/>
    </source>
</evidence>
<evidence type="ECO:0000313" key="7">
    <source>
        <dbReference type="Proteomes" id="UP000199344"/>
    </source>
</evidence>
<proteinExistence type="predicted"/>
<keyword evidence="3" id="KW-0560">Oxidoreductase</keyword>
<keyword evidence="2" id="KW-0288">FMN</keyword>
<dbReference type="CDD" id="cd01094">
    <property type="entry name" value="Alkanesulfonate_monoxygenase"/>
    <property type="match status" value="1"/>
</dbReference>
<reference evidence="6 7" key="1">
    <citation type="submission" date="2016-10" db="EMBL/GenBank/DDBJ databases">
        <authorList>
            <person name="de Groot N.N."/>
        </authorList>
    </citation>
    <scope>NUCLEOTIDE SEQUENCE [LARGE SCALE GENOMIC DNA]</scope>
    <source>
        <strain evidence="6 7">DSM 22220</strain>
    </source>
</reference>
<evidence type="ECO:0000256" key="2">
    <source>
        <dbReference type="ARBA" id="ARBA00022643"/>
    </source>
</evidence>
<dbReference type="GO" id="GO:0046306">
    <property type="term" value="P:alkanesulfonate catabolic process"/>
    <property type="evidence" value="ECO:0007669"/>
    <property type="project" value="TreeGrafter"/>
</dbReference>
<dbReference type="Gene3D" id="3.20.20.30">
    <property type="entry name" value="Luciferase-like domain"/>
    <property type="match status" value="1"/>
</dbReference>
<dbReference type="PANTHER" id="PTHR42847">
    <property type="entry name" value="ALKANESULFONATE MONOOXYGENASE"/>
    <property type="match status" value="1"/>
</dbReference>
<protein>
    <submittedName>
        <fullName evidence="6">Alkanesulfonate monooxygenase</fullName>
    </submittedName>
</protein>
<dbReference type="GO" id="GO:0008726">
    <property type="term" value="F:alkanesulfonate monooxygenase activity"/>
    <property type="evidence" value="ECO:0007669"/>
    <property type="project" value="TreeGrafter"/>
</dbReference>
<dbReference type="RefSeq" id="WP_090521626.1">
    <property type="nucleotide sequence ID" value="NZ_FNAH01000002.1"/>
</dbReference>
<dbReference type="AlphaFoldDB" id="A0A1G6XIT4"/>
<dbReference type="Proteomes" id="UP000199344">
    <property type="component" value="Unassembled WGS sequence"/>
</dbReference>
<dbReference type="Pfam" id="PF00296">
    <property type="entry name" value="Bac_luciferase"/>
    <property type="match status" value="1"/>
</dbReference>
<sequence>MSIVPITSPDLERAEISWFSALCSDDYRYLGVPDGALRSSWDHCSEIVTTAEAQGFRNILCPSSYQVGQDTLSFVAGCAPITDRINLLAAVRCGEMQPIMLARTVATLDHMLQGRLTLNIISSDFPGEKAESAFRYQRSREVVEILKQAWTQDEINHEGEVYQFRGVPTDPAKPYQQNGGPLLYFGGYSPDALELCGQHCDVYLMWPETKEDLAGRMRAVNAVAERYGRTLDYGLRVHVIVRETEAEAKEYARELVSKLDDEQGRAIRERALDSGSLGVSHQAKNRELADMEGFIEPQLWTGIGRARSGCGAALVGSADQVLSEIEAYQKMGIRAFIFSGYPHLEECAHFGRLVMPHLKTCSLPQEYGRVPDGMPDTPLGNGVRR</sequence>
<dbReference type="InterPro" id="IPR050172">
    <property type="entry name" value="SsuD_RutA_monooxygenase"/>
</dbReference>
<name>A0A1G6XIT4_9RHOB</name>
<dbReference type="STRING" id="591205.SAMN05421538_102414"/>
<organism evidence="6 7">
    <name type="scientific">Paracoccus isoporae</name>
    <dbReference type="NCBI Taxonomy" id="591205"/>
    <lineage>
        <taxon>Bacteria</taxon>
        <taxon>Pseudomonadati</taxon>
        <taxon>Pseudomonadota</taxon>
        <taxon>Alphaproteobacteria</taxon>
        <taxon>Rhodobacterales</taxon>
        <taxon>Paracoccaceae</taxon>
        <taxon>Paracoccus</taxon>
    </lineage>
</organism>
<dbReference type="SUPFAM" id="SSF51679">
    <property type="entry name" value="Bacterial luciferase-like"/>
    <property type="match status" value="1"/>
</dbReference>
<evidence type="ECO:0000256" key="1">
    <source>
        <dbReference type="ARBA" id="ARBA00022630"/>
    </source>
</evidence>
<dbReference type="OrthoDB" id="9814695at2"/>
<feature type="domain" description="Luciferase-like" evidence="5">
    <location>
        <begin position="39"/>
        <end position="334"/>
    </location>
</feature>
<evidence type="ECO:0000256" key="3">
    <source>
        <dbReference type="ARBA" id="ARBA00023002"/>
    </source>
</evidence>
<keyword evidence="7" id="KW-1185">Reference proteome</keyword>